<reference evidence="2 3" key="1">
    <citation type="submission" date="2023-07" db="EMBL/GenBank/DDBJ databases">
        <title>Sorghum-associated microbial communities from plants grown in Nebraska, USA.</title>
        <authorList>
            <person name="Schachtman D."/>
        </authorList>
    </citation>
    <scope>NUCLEOTIDE SEQUENCE [LARGE SCALE GENOMIC DNA]</scope>
    <source>
        <strain evidence="2 3">CC146</strain>
    </source>
</reference>
<dbReference type="Proteomes" id="UP001240164">
    <property type="component" value="Unassembled WGS sequence"/>
</dbReference>
<gene>
    <name evidence="2" type="ORF">J2771_002720</name>
</gene>
<organism evidence="2 3">
    <name type="scientific">Acinetobacter calcoaceticus</name>
    <dbReference type="NCBI Taxonomy" id="471"/>
    <lineage>
        <taxon>Bacteria</taxon>
        <taxon>Pseudomonadati</taxon>
        <taxon>Pseudomonadota</taxon>
        <taxon>Gammaproteobacteria</taxon>
        <taxon>Moraxellales</taxon>
        <taxon>Moraxellaceae</taxon>
        <taxon>Acinetobacter</taxon>
        <taxon>Acinetobacter calcoaceticus/baumannii complex</taxon>
    </lineage>
</organism>
<dbReference type="RefSeq" id="WP_307012401.1">
    <property type="nucleotide sequence ID" value="NZ_JAUSQP010000004.1"/>
</dbReference>
<dbReference type="SUPFAM" id="SSF52499">
    <property type="entry name" value="Isochorismatase-like hydrolases"/>
    <property type="match status" value="1"/>
</dbReference>
<accession>A0ABD5AQ27</accession>
<comment type="caution">
    <text evidence="2">The sequence shown here is derived from an EMBL/GenBank/DDBJ whole genome shotgun (WGS) entry which is preliminary data.</text>
</comment>
<dbReference type="InterPro" id="IPR036380">
    <property type="entry name" value="Isochorismatase-like_sf"/>
</dbReference>
<dbReference type="InterPro" id="IPR000868">
    <property type="entry name" value="Isochorismatase-like_dom"/>
</dbReference>
<feature type="domain" description="Isochorismatase-like" evidence="1">
    <location>
        <begin position="20"/>
        <end position="172"/>
    </location>
</feature>
<name>A0ABD5AQ27_ACICA</name>
<evidence type="ECO:0000313" key="3">
    <source>
        <dbReference type="Proteomes" id="UP001240164"/>
    </source>
</evidence>
<dbReference type="InterPro" id="IPR053152">
    <property type="entry name" value="Hydrolase_YcaC-like"/>
</dbReference>
<dbReference type="Pfam" id="PF00857">
    <property type="entry name" value="Isochorismatase"/>
    <property type="match status" value="1"/>
</dbReference>
<dbReference type="PANTHER" id="PTHR43559:SF2">
    <property type="entry name" value="HOMOLOG OF SLSA IN STM"/>
    <property type="match status" value="1"/>
</dbReference>
<protein>
    <submittedName>
        <fullName evidence="2">Nicotinamidase-related amidase</fullName>
    </submittedName>
</protein>
<evidence type="ECO:0000259" key="1">
    <source>
        <dbReference type="Pfam" id="PF00857"/>
    </source>
</evidence>
<dbReference type="PANTHER" id="PTHR43559">
    <property type="entry name" value="HYDROLASE YCAC-RELATED"/>
    <property type="match status" value="1"/>
</dbReference>
<dbReference type="AlphaFoldDB" id="A0ABD5AQ27"/>
<dbReference type="Gene3D" id="3.40.50.850">
    <property type="entry name" value="Isochorismatase-like"/>
    <property type="match status" value="1"/>
</dbReference>
<sequence length="225" mass="24185">MTTPANFNGQRPVIDPDDSVMLLIDHQSGLFQTVADMPMTELRARAAALAKIASLSNIPVITTASVPQGPNGPLIPEIHANAPHAQYVARKGEINAWDNPEFVAAVKATGRKTLIIAGTITSVCMAFPAISAVAEGYKVFAVIDASGTYSKMAEEITLARVVQAGVVPMDTAAVASEIQKTWNRDDALEWAQVYTQIFPAYQLLIESYTKAQEVIKNSEVLDSAR</sequence>
<dbReference type="EMBL" id="JAUSQP010000004">
    <property type="protein sequence ID" value="MDP9804443.1"/>
    <property type="molecule type" value="Genomic_DNA"/>
</dbReference>
<evidence type="ECO:0000313" key="2">
    <source>
        <dbReference type="EMBL" id="MDP9804443.1"/>
    </source>
</evidence>
<proteinExistence type="predicted"/>